<dbReference type="Pfam" id="PF13175">
    <property type="entry name" value="AAA_15"/>
    <property type="match status" value="1"/>
</dbReference>
<keyword evidence="1" id="KW-0175">Coiled coil</keyword>
<feature type="coiled-coil region" evidence="1">
    <location>
        <begin position="64"/>
        <end position="146"/>
    </location>
</feature>
<reference evidence="3" key="1">
    <citation type="submission" date="2020-01" db="EMBL/GenBank/DDBJ databases">
        <authorList>
            <person name="Meier V. D."/>
            <person name="Meier V D."/>
        </authorList>
    </citation>
    <scope>NUCLEOTIDE SEQUENCE</scope>
    <source>
        <strain evidence="3">HLG_WM_MAG_05</strain>
    </source>
</reference>
<dbReference type="AlphaFoldDB" id="A0A6S6SDW2"/>
<dbReference type="PANTHER" id="PTHR43581">
    <property type="entry name" value="ATP/GTP PHOSPHATASE"/>
    <property type="match status" value="1"/>
</dbReference>
<evidence type="ECO:0000256" key="1">
    <source>
        <dbReference type="SAM" id="Coils"/>
    </source>
</evidence>
<proteinExistence type="predicted"/>
<dbReference type="PANTHER" id="PTHR43581:SF4">
    <property type="entry name" value="ATP_GTP PHOSPHATASE"/>
    <property type="match status" value="1"/>
</dbReference>
<dbReference type="EMBL" id="CACVAU010000003">
    <property type="protein sequence ID" value="CAA6801522.1"/>
    <property type="molecule type" value="Genomic_DNA"/>
</dbReference>
<sequence length="455" mass="53157">MKDYFIQNILLKEVRGIKEFEIPLDNDVRKHLIITGKNGSGKTSTLLEINTLLNKLIKNGFGTVEENKKNMKGYESSIERFKKNIKNYENNISIQLQKKEKLVNLLNSNQEVSQIENNIKSYNANIINEKKNITQYENHIKNSQKQINDFSKVDLSFSNQNEVYENIVNRKFILAYFAAKRENKPTVVNAIQNIGLTANYTTDTSSLHTRFIQYMVKLRTDMLDAKEEGEVDEVARIKSWLDNFEKSLQELFGEDDLVLKYYRKELNFKIEYDGKSFGLNELSDGYSSLLAILTELILRMEAHEVKAYDMQGVVLIDEIETHLHVELQKKVLPFLVSFFPKIQFIATTHSPFVLSSMDNTIICDLEKKLVTEDLFGHSYESLVDTYFDTDKYSSEVKQKLERYKELTLKDIHNTLENSELKEYLKLEIFFENLPKYKNEEIGFQFNRIQQLKLGV</sequence>
<dbReference type="InterPro" id="IPR003593">
    <property type="entry name" value="AAA+_ATPase"/>
</dbReference>
<accession>A0A6S6SDW2</accession>
<evidence type="ECO:0000259" key="2">
    <source>
        <dbReference type="SMART" id="SM00382"/>
    </source>
</evidence>
<gene>
    <name evidence="3" type="ORF">HELGO_WM10278</name>
</gene>
<dbReference type="InterPro" id="IPR027417">
    <property type="entry name" value="P-loop_NTPase"/>
</dbReference>
<dbReference type="SUPFAM" id="SSF52540">
    <property type="entry name" value="P-loop containing nucleoside triphosphate hydrolases"/>
    <property type="match status" value="1"/>
</dbReference>
<dbReference type="SMART" id="SM00382">
    <property type="entry name" value="AAA"/>
    <property type="match status" value="1"/>
</dbReference>
<dbReference type="InterPro" id="IPR051396">
    <property type="entry name" value="Bact_Antivir_Def_Nuclease"/>
</dbReference>
<evidence type="ECO:0000313" key="3">
    <source>
        <dbReference type="EMBL" id="CAA6801522.1"/>
    </source>
</evidence>
<feature type="domain" description="AAA+ ATPase" evidence="2">
    <location>
        <begin position="28"/>
        <end position="375"/>
    </location>
</feature>
<organism evidence="3">
    <name type="scientific">uncultured Sulfurovum sp</name>
    <dbReference type="NCBI Taxonomy" id="269237"/>
    <lineage>
        <taxon>Bacteria</taxon>
        <taxon>Pseudomonadati</taxon>
        <taxon>Campylobacterota</taxon>
        <taxon>Epsilonproteobacteria</taxon>
        <taxon>Campylobacterales</taxon>
        <taxon>Sulfurovaceae</taxon>
        <taxon>Sulfurovum</taxon>
        <taxon>environmental samples</taxon>
    </lineage>
</organism>
<dbReference type="Gene3D" id="3.40.50.300">
    <property type="entry name" value="P-loop containing nucleotide triphosphate hydrolases"/>
    <property type="match status" value="1"/>
</dbReference>
<protein>
    <submittedName>
        <fullName evidence="3">RecF/RecN/SMC family protein</fullName>
    </submittedName>
</protein>
<dbReference type="InterPro" id="IPR041685">
    <property type="entry name" value="AAA_GajA/Old/RecF-like"/>
</dbReference>
<name>A0A6S6SDW2_9BACT</name>